<dbReference type="EMBL" id="UZAK01001248">
    <property type="protein sequence ID" value="VDO68237.1"/>
    <property type="molecule type" value="Genomic_DNA"/>
</dbReference>
<protein>
    <submittedName>
        <fullName evidence="4">ATPase_AAA_core domain-containing protein</fullName>
    </submittedName>
</protein>
<keyword evidence="3" id="KW-1185">Reference proteome</keyword>
<dbReference type="InterPro" id="IPR003959">
    <property type="entry name" value="ATPase_AAA_core"/>
</dbReference>
<accession>A0A183JFQ9</accession>
<dbReference type="Proteomes" id="UP000279833">
    <property type="component" value="Unassembled WGS sequence"/>
</dbReference>
<dbReference type="InterPro" id="IPR027417">
    <property type="entry name" value="P-loop_NTPase"/>
</dbReference>
<dbReference type="PANTHER" id="PTHR48102:SF7">
    <property type="entry name" value="ATP-DEPENDENT CLP PROTEASE ATP-BINDING SUBUNIT CLPX-LIKE, MITOCHONDRIAL"/>
    <property type="match status" value="1"/>
</dbReference>
<dbReference type="Gene3D" id="3.40.50.300">
    <property type="entry name" value="P-loop containing nucleotide triphosphate hydrolases"/>
    <property type="match status" value="1"/>
</dbReference>
<reference evidence="2 3" key="2">
    <citation type="submission" date="2018-11" db="EMBL/GenBank/DDBJ databases">
        <authorList>
            <consortium name="Pathogen Informatics"/>
        </authorList>
    </citation>
    <scope>NUCLEOTIDE SEQUENCE [LARGE SCALE GENOMIC DNA]</scope>
    <source>
        <strain evidence="2">Dakar</strain>
        <strain evidence="3">Dakar, Senegal</strain>
    </source>
</reference>
<dbReference type="Gene3D" id="1.10.8.60">
    <property type="match status" value="1"/>
</dbReference>
<proteinExistence type="predicted"/>
<evidence type="ECO:0000313" key="3">
    <source>
        <dbReference type="Proteomes" id="UP000279833"/>
    </source>
</evidence>
<evidence type="ECO:0000259" key="1">
    <source>
        <dbReference type="Pfam" id="PF07724"/>
    </source>
</evidence>
<dbReference type="GO" id="GO:0016887">
    <property type="term" value="F:ATP hydrolysis activity"/>
    <property type="evidence" value="ECO:0007669"/>
    <property type="project" value="InterPro"/>
</dbReference>
<name>A0A183JFQ9_9TREM</name>
<dbReference type="InterPro" id="IPR050052">
    <property type="entry name" value="ATP-dep_Clp_protease_ClpX"/>
</dbReference>
<dbReference type="AlphaFoldDB" id="A0A183JFQ9"/>
<dbReference type="SUPFAM" id="SSF52540">
    <property type="entry name" value="P-loop containing nucleoside triphosphate hydrolases"/>
    <property type="match status" value="1"/>
</dbReference>
<organism evidence="4">
    <name type="scientific">Schistosoma curassoni</name>
    <dbReference type="NCBI Taxonomy" id="6186"/>
    <lineage>
        <taxon>Eukaryota</taxon>
        <taxon>Metazoa</taxon>
        <taxon>Spiralia</taxon>
        <taxon>Lophotrochozoa</taxon>
        <taxon>Platyhelminthes</taxon>
        <taxon>Trematoda</taxon>
        <taxon>Digenea</taxon>
        <taxon>Strigeidida</taxon>
        <taxon>Schistosomatoidea</taxon>
        <taxon>Schistosomatidae</taxon>
        <taxon>Schistosoma</taxon>
    </lineage>
</organism>
<reference evidence="4" key="1">
    <citation type="submission" date="2016-06" db="UniProtKB">
        <authorList>
            <consortium name="WormBaseParasite"/>
        </authorList>
    </citation>
    <scope>IDENTIFICATION</scope>
</reference>
<evidence type="ECO:0000313" key="4">
    <source>
        <dbReference type="WBParaSite" id="SCUD_0000152601-mRNA-1"/>
    </source>
</evidence>
<evidence type="ECO:0000313" key="2">
    <source>
        <dbReference type="EMBL" id="VDO68237.1"/>
    </source>
</evidence>
<sequence>MLKLLEGSLVNVPDVKSPRKLLDTTNILFIACGAFNGLDKIISRRKHKKTIGFDMLTSLNESTTQDNYTSSVNPNTTDFVNLFQSFESSAHEENAERDKLLQEVEANDLITYGMIPEFVGRFPIITALHSLNEEMLVRVLTEPRNALIKQYQLLFNIDGVSVSFIITIMFNNCGSRLVNMMIFSMGLERLLNFIEIINLSKTTIENLKVVNGHFVLVWDSLEIRIHNPPTWNRTHDLQSCLRTPNL</sequence>
<dbReference type="PANTHER" id="PTHR48102">
    <property type="entry name" value="ATP-DEPENDENT CLP PROTEASE ATP-BINDING SUBUNIT CLPX-LIKE, MITOCHONDRIAL-RELATED"/>
    <property type="match status" value="1"/>
</dbReference>
<gene>
    <name evidence="2" type="ORF">SCUD_LOCUS1527</name>
</gene>
<dbReference type="STRING" id="6186.A0A183JFQ9"/>
<dbReference type="GO" id="GO:0051603">
    <property type="term" value="P:proteolysis involved in protein catabolic process"/>
    <property type="evidence" value="ECO:0007669"/>
    <property type="project" value="TreeGrafter"/>
</dbReference>
<dbReference type="GO" id="GO:0005524">
    <property type="term" value="F:ATP binding"/>
    <property type="evidence" value="ECO:0007669"/>
    <property type="project" value="InterPro"/>
</dbReference>
<feature type="domain" description="ATPase AAA-type core" evidence="1">
    <location>
        <begin position="1"/>
        <end position="125"/>
    </location>
</feature>
<dbReference type="GO" id="GO:0005759">
    <property type="term" value="C:mitochondrial matrix"/>
    <property type="evidence" value="ECO:0007669"/>
    <property type="project" value="TreeGrafter"/>
</dbReference>
<dbReference type="Pfam" id="PF07724">
    <property type="entry name" value="AAA_2"/>
    <property type="match status" value="1"/>
</dbReference>
<dbReference type="WBParaSite" id="SCUD_0000152601-mRNA-1">
    <property type="protein sequence ID" value="SCUD_0000152601-mRNA-1"/>
    <property type="gene ID" value="SCUD_0000152601"/>
</dbReference>